<dbReference type="InterPro" id="IPR038063">
    <property type="entry name" value="Transpep_catalytic_dom"/>
</dbReference>
<protein>
    <submittedName>
        <fullName evidence="9">Murein L,D-transpeptidase family protein</fullName>
        <ecNumber evidence="9">2.-.-.-</ecNumber>
    </submittedName>
</protein>
<keyword evidence="3 9" id="KW-0808">Transferase</keyword>
<sequence length="237" mass="27232">MDKHIKIVLLLLLANICISAEIPTSARSEKAIRTVKAELVAQLKRVGLEYGSPIYIRIFKKSSELELWVKRREAYELFKTYEICAYSGSLGPKTKEGDNQAPEGFYFVKPGNLNPWSSYHLSFNLGYPNHYERQHGYTGSALMVHGRCLSIGCYAMTDRFINEIYAMAQGAFESGQPFFRVHAFPFRLERGVLEKYKSNRWYSFWQNLKEGYDLFAKHKVPPDVNAKNGRYVFSAGN</sequence>
<evidence type="ECO:0000256" key="6">
    <source>
        <dbReference type="ARBA" id="ARBA00023316"/>
    </source>
</evidence>
<evidence type="ECO:0000256" key="1">
    <source>
        <dbReference type="ARBA" id="ARBA00004752"/>
    </source>
</evidence>
<feature type="domain" description="L,D-TPase catalytic" evidence="8">
    <location>
        <begin position="54"/>
        <end position="181"/>
    </location>
</feature>
<comment type="caution">
    <text evidence="9">The sequence shown here is derived from an EMBL/GenBank/DDBJ whole genome shotgun (WGS) entry which is preliminary data.</text>
</comment>
<keyword evidence="4 7" id="KW-0133">Cell shape</keyword>
<dbReference type="Proteomes" id="UP001273505">
    <property type="component" value="Unassembled WGS sequence"/>
</dbReference>
<dbReference type="CDD" id="cd16913">
    <property type="entry name" value="YkuD_like"/>
    <property type="match status" value="1"/>
</dbReference>
<comment type="pathway">
    <text evidence="1 7">Cell wall biogenesis; peptidoglycan biosynthesis.</text>
</comment>
<evidence type="ECO:0000256" key="3">
    <source>
        <dbReference type="ARBA" id="ARBA00022679"/>
    </source>
</evidence>
<dbReference type="SUPFAM" id="SSF141523">
    <property type="entry name" value="L,D-transpeptidase catalytic domain-like"/>
    <property type="match status" value="1"/>
</dbReference>
<keyword evidence="6 7" id="KW-0961">Cell wall biogenesis/degradation</keyword>
<dbReference type="EC" id="2.-.-.-" evidence="9"/>
<dbReference type="Pfam" id="PF03734">
    <property type="entry name" value="YkuD"/>
    <property type="match status" value="1"/>
</dbReference>
<evidence type="ECO:0000256" key="5">
    <source>
        <dbReference type="ARBA" id="ARBA00022984"/>
    </source>
</evidence>
<proteinExistence type="inferred from homology"/>
<dbReference type="RefSeq" id="WP_302722515.1">
    <property type="nucleotide sequence ID" value="NZ_JAULRU010000569.1"/>
</dbReference>
<dbReference type="GO" id="GO:0016740">
    <property type="term" value="F:transferase activity"/>
    <property type="evidence" value="ECO:0007669"/>
    <property type="project" value="UniProtKB-KW"/>
</dbReference>
<evidence type="ECO:0000313" key="10">
    <source>
        <dbReference type="Proteomes" id="UP001273505"/>
    </source>
</evidence>
<evidence type="ECO:0000256" key="2">
    <source>
        <dbReference type="ARBA" id="ARBA00005992"/>
    </source>
</evidence>
<keyword evidence="5 7" id="KW-0573">Peptidoglycan synthesis</keyword>
<dbReference type="PANTHER" id="PTHR36699">
    <property type="entry name" value="LD-TRANSPEPTIDASE"/>
    <property type="match status" value="1"/>
</dbReference>
<dbReference type="PROSITE" id="PS52029">
    <property type="entry name" value="LD_TPASE"/>
    <property type="match status" value="1"/>
</dbReference>
<name>A0ABU4RYP3_9GAMM</name>
<organism evidence="9 10">
    <name type="scientific">Gilvimarinus gilvus</name>
    <dbReference type="NCBI Taxonomy" id="3058038"/>
    <lineage>
        <taxon>Bacteria</taxon>
        <taxon>Pseudomonadati</taxon>
        <taxon>Pseudomonadota</taxon>
        <taxon>Gammaproteobacteria</taxon>
        <taxon>Cellvibrionales</taxon>
        <taxon>Cellvibrionaceae</taxon>
        <taxon>Gilvimarinus</taxon>
    </lineage>
</organism>
<dbReference type="EMBL" id="JAXAFO010000018">
    <property type="protein sequence ID" value="MDX6850019.1"/>
    <property type="molecule type" value="Genomic_DNA"/>
</dbReference>
<feature type="active site" description="Proton donor/acceptor" evidence="7">
    <location>
        <position position="145"/>
    </location>
</feature>
<feature type="active site" description="Nucleophile" evidence="7">
    <location>
        <position position="153"/>
    </location>
</feature>
<evidence type="ECO:0000256" key="7">
    <source>
        <dbReference type="PROSITE-ProRule" id="PRU01373"/>
    </source>
</evidence>
<evidence type="ECO:0000259" key="8">
    <source>
        <dbReference type="PROSITE" id="PS52029"/>
    </source>
</evidence>
<dbReference type="InterPro" id="IPR005490">
    <property type="entry name" value="LD_TPept_cat_dom"/>
</dbReference>
<evidence type="ECO:0000256" key="4">
    <source>
        <dbReference type="ARBA" id="ARBA00022960"/>
    </source>
</evidence>
<evidence type="ECO:0000313" key="9">
    <source>
        <dbReference type="EMBL" id="MDX6850019.1"/>
    </source>
</evidence>
<comment type="similarity">
    <text evidence="2">Belongs to the YkuD family.</text>
</comment>
<dbReference type="PANTHER" id="PTHR36699:SF1">
    <property type="entry name" value="L,D-TRANSPEPTIDASE YAFK-RELATED"/>
    <property type="match status" value="1"/>
</dbReference>
<accession>A0ABU4RYP3</accession>
<reference evidence="9 10" key="1">
    <citation type="submission" date="2023-11" db="EMBL/GenBank/DDBJ databases">
        <title>Gilvimarinus fulvus sp. nov., isolated from the surface of Kelp.</title>
        <authorList>
            <person name="Sun Y.Y."/>
            <person name="Gong Y."/>
            <person name="Du Z.J."/>
        </authorList>
    </citation>
    <scope>NUCLEOTIDE SEQUENCE [LARGE SCALE GENOMIC DNA]</scope>
    <source>
        <strain evidence="9 10">SDUM040013</strain>
    </source>
</reference>
<gene>
    <name evidence="9" type="ORF">SCD92_11660</name>
</gene>
<keyword evidence="10" id="KW-1185">Reference proteome</keyword>